<reference evidence="4 5" key="1">
    <citation type="submission" date="2022-01" db="EMBL/GenBank/DDBJ databases">
        <authorList>
            <person name="Xiong W."/>
            <person name="Schranz E."/>
        </authorList>
    </citation>
    <scope>NUCLEOTIDE SEQUENCE [LARGE SCALE GENOMIC DNA]</scope>
</reference>
<keyword evidence="3" id="KW-0067">ATP-binding</keyword>
<evidence type="ECO:0000256" key="2">
    <source>
        <dbReference type="ARBA" id="ARBA00022741"/>
    </source>
</evidence>
<organism evidence="4 5">
    <name type="scientific">Lactuca virosa</name>
    <dbReference type="NCBI Taxonomy" id="75947"/>
    <lineage>
        <taxon>Eukaryota</taxon>
        <taxon>Viridiplantae</taxon>
        <taxon>Streptophyta</taxon>
        <taxon>Embryophyta</taxon>
        <taxon>Tracheophyta</taxon>
        <taxon>Spermatophyta</taxon>
        <taxon>Magnoliopsida</taxon>
        <taxon>eudicotyledons</taxon>
        <taxon>Gunneridae</taxon>
        <taxon>Pentapetalae</taxon>
        <taxon>asterids</taxon>
        <taxon>campanulids</taxon>
        <taxon>Asterales</taxon>
        <taxon>Asteraceae</taxon>
        <taxon>Cichorioideae</taxon>
        <taxon>Cichorieae</taxon>
        <taxon>Lactucinae</taxon>
        <taxon>Lactuca</taxon>
    </lineage>
</organism>
<evidence type="ECO:0000256" key="3">
    <source>
        <dbReference type="ARBA" id="ARBA00022840"/>
    </source>
</evidence>
<gene>
    <name evidence="4" type="ORF">LVIROSA_LOCUS19556</name>
</gene>
<sequence>MLQEFFDGKELCKNINPDEAVAYGAAVMAAKLCGHTTTKMVKELMLLDVTPLSLGTELRGERMCVVIPRNTPIPTKMTKNIVTVKDNQPRLDIEVYQGKRTRSTDNFFLGSFTISGIPPAPKRSYLSVVEHCFEIDADGILTVTAKIVSTGKTKSLTVTNLSGRLSKYEIEKMVKDAEKFKLEDQEFKRKAEAYNA</sequence>
<evidence type="ECO:0000256" key="1">
    <source>
        <dbReference type="ARBA" id="ARBA00007381"/>
    </source>
</evidence>
<dbReference type="PANTHER" id="PTHR19375">
    <property type="entry name" value="HEAT SHOCK PROTEIN 70KDA"/>
    <property type="match status" value="1"/>
</dbReference>
<dbReference type="SUPFAM" id="SSF100920">
    <property type="entry name" value="Heat shock protein 70kD (HSP70), peptide-binding domain"/>
    <property type="match status" value="1"/>
</dbReference>
<dbReference type="GO" id="GO:0140662">
    <property type="term" value="F:ATP-dependent protein folding chaperone"/>
    <property type="evidence" value="ECO:0007669"/>
    <property type="project" value="InterPro"/>
</dbReference>
<comment type="similarity">
    <text evidence="1">Belongs to the heat shock protein 70 family.</text>
</comment>
<dbReference type="InterPro" id="IPR013126">
    <property type="entry name" value="Hsp_70_fam"/>
</dbReference>
<proteinExistence type="inferred from homology"/>
<dbReference type="InterPro" id="IPR029047">
    <property type="entry name" value="HSP70_peptide-bd_sf"/>
</dbReference>
<dbReference type="Gene3D" id="2.60.34.10">
    <property type="entry name" value="Substrate Binding Domain Of DNAk, Chain A, domain 1"/>
    <property type="match status" value="1"/>
</dbReference>
<comment type="caution">
    <text evidence="4">The sequence shown here is derived from an EMBL/GenBank/DDBJ whole genome shotgun (WGS) entry which is preliminary data.</text>
</comment>
<evidence type="ECO:0000313" key="5">
    <source>
        <dbReference type="Proteomes" id="UP001157418"/>
    </source>
</evidence>
<dbReference type="FunFam" id="2.60.34.10:FF:000012">
    <property type="entry name" value="Heat shock 70 kDa protein"/>
    <property type="match status" value="1"/>
</dbReference>
<dbReference type="Pfam" id="PF00012">
    <property type="entry name" value="HSP70"/>
    <property type="match status" value="1"/>
</dbReference>
<dbReference type="EMBL" id="CAKMRJ010003334">
    <property type="protein sequence ID" value="CAH1432936.1"/>
    <property type="molecule type" value="Genomic_DNA"/>
</dbReference>
<dbReference type="GO" id="GO:0005524">
    <property type="term" value="F:ATP binding"/>
    <property type="evidence" value="ECO:0007669"/>
    <property type="project" value="UniProtKB-KW"/>
</dbReference>
<keyword evidence="5" id="KW-1185">Reference proteome</keyword>
<protein>
    <recommendedName>
        <fullName evidence="6">Heat shock protein 70</fullName>
    </recommendedName>
</protein>
<evidence type="ECO:0008006" key="6">
    <source>
        <dbReference type="Google" id="ProtNLM"/>
    </source>
</evidence>
<dbReference type="Proteomes" id="UP001157418">
    <property type="component" value="Unassembled WGS sequence"/>
</dbReference>
<name>A0AAU9N0Q6_9ASTR</name>
<keyword evidence="2" id="KW-0547">Nucleotide-binding</keyword>
<evidence type="ECO:0000313" key="4">
    <source>
        <dbReference type="EMBL" id="CAH1432936.1"/>
    </source>
</evidence>
<dbReference type="Gene3D" id="3.30.420.40">
    <property type="match status" value="2"/>
</dbReference>
<dbReference type="PRINTS" id="PR00301">
    <property type="entry name" value="HEATSHOCK70"/>
</dbReference>
<dbReference type="AlphaFoldDB" id="A0AAU9N0Q6"/>
<accession>A0AAU9N0Q6</accession>